<dbReference type="Gene3D" id="1.20.5.170">
    <property type="match status" value="1"/>
</dbReference>
<evidence type="ECO:0000313" key="6">
    <source>
        <dbReference type="EMBL" id="KAK5058655.1"/>
    </source>
</evidence>
<dbReference type="SUPFAM" id="SSF57959">
    <property type="entry name" value="Leucine zipper domain"/>
    <property type="match status" value="1"/>
</dbReference>
<dbReference type="SMART" id="SM00338">
    <property type="entry name" value="BRLZ"/>
    <property type="match status" value="1"/>
</dbReference>
<evidence type="ECO:0000259" key="5">
    <source>
        <dbReference type="PROSITE" id="PS50217"/>
    </source>
</evidence>
<feature type="domain" description="BZIP" evidence="5">
    <location>
        <begin position="14"/>
        <end position="74"/>
    </location>
</feature>
<proteinExistence type="predicted"/>
<evidence type="ECO:0000256" key="3">
    <source>
        <dbReference type="SAM" id="Coils"/>
    </source>
</evidence>
<organism evidence="6 7">
    <name type="scientific">Exophiala bonariae</name>
    <dbReference type="NCBI Taxonomy" id="1690606"/>
    <lineage>
        <taxon>Eukaryota</taxon>
        <taxon>Fungi</taxon>
        <taxon>Dikarya</taxon>
        <taxon>Ascomycota</taxon>
        <taxon>Pezizomycotina</taxon>
        <taxon>Eurotiomycetes</taxon>
        <taxon>Chaetothyriomycetidae</taxon>
        <taxon>Chaetothyriales</taxon>
        <taxon>Herpotrichiellaceae</taxon>
        <taxon>Exophiala</taxon>
    </lineage>
</organism>
<keyword evidence="3" id="KW-0175">Coiled coil</keyword>
<evidence type="ECO:0000256" key="2">
    <source>
        <dbReference type="ARBA" id="ARBA00023242"/>
    </source>
</evidence>
<dbReference type="RefSeq" id="XP_064709178.1">
    <property type="nucleotide sequence ID" value="XM_064854452.1"/>
</dbReference>
<dbReference type="CDD" id="cd14688">
    <property type="entry name" value="bZIP_YAP"/>
    <property type="match status" value="1"/>
</dbReference>
<dbReference type="InterPro" id="IPR004827">
    <property type="entry name" value="bZIP"/>
</dbReference>
<sequence>MVNFEFRPLFRTKEERTEKRREQVRRAQKTFRERRDQYLKLLERQLSKFHAENALLIADAEQLRSDVAALQQRLNVCEGALRAYQSGAPDYAWPGSGFDSADAFLSQPMPSAVDKNLAGIGIRLDYSQGKPSQLIMTPSSLGSPNETFTNFSTPNLKRSGTTKQQQWKEPSNTPSPSRYLYKAQFIANLDTVVVAMEFVLKLESPCLPHIHDPSIEGTDDHTPQGHMHLASATLMSCISSNASRKPSNSLTALPLPQDRNVEPDPQATLQSFSCPRSILATLLQRSEELPKESQEVTPIQAWHQIQQHPDFGRINVAELDNLTEKLLEHIKCYGFGGVIKQEFLHSMLQEL</sequence>
<reference evidence="6 7" key="1">
    <citation type="submission" date="2023-08" db="EMBL/GenBank/DDBJ databases">
        <title>Black Yeasts Isolated from many extreme environments.</title>
        <authorList>
            <person name="Coleine C."/>
            <person name="Stajich J.E."/>
            <person name="Selbmann L."/>
        </authorList>
    </citation>
    <scope>NUCLEOTIDE SEQUENCE [LARGE SCALE GENOMIC DNA]</scope>
    <source>
        <strain evidence="6 7">CCFEE 5792</strain>
    </source>
</reference>
<dbReference type="PANTHER" id="PTHR40621:SF6">
    <property type="entry name" value="AP-1-LIKE TRANSCRIPTION FACTOR YAP1-RELATED"/>
    <property type="match status" value="1"/>
</dbReference>
<comment type="subcellular location">
    <subcellularLocation>
        <location evidence="1">Nucleus</location>
    </subcellularLocation>
</comment>
<feature type="region of interest" description="Disordered" evidence="4">
    <location>
        <begin position="138"/>
        <end position="175"/>
    </location>
</feature>
<dbReference type="EMBL" id="JAVRRD010000005">
    <property type="protein sequence ID" value="KAK5058655.1"/>
    <property type="molecule type" value="Genomic_DNA"/>
</dbReference>
<keyword evidence="7" id="KW-1185">Reference proteome</keyword>
<name>A0AAV9NHR9_9EURO</name>
<gene>
    <name evidence="6" type="ORF">LTR84_010919</name>
</gene>
<dbReference type="GO" id="GO:0001228">
    <property type="term" value="F:DNA-binding transcription activator activity, RNA polymerase II-specific"/>
    <property type="evidence" value="ECO:0007669"/>
    <property type="project" value="TreeGrafter"/>
</dbReference>
<dbReference type="GO" id="GO:0090575">
    <property type="term" value="C:RNA polymerase II transcription regulator complex"/>
    <property type="evidence" value="ECO:0007669"/>
    <property type="project" value="TreeGrafter"/>
</dbReference>
<dbReference type="Proteomes" id="UP001358417">
    <property type="component" value="Unassembled WGS sequence"/>
</dbReference>
<keyword evidence="2" id="KW-0539">Nucleus</keyword>
<evidence type="ECO:0000256" key="4">
    <source>
        <dbReference type="SAM" id="MobiDB-lite"/>
    </source>
</evidence>
<dbReference type="GeneID" id="89979073"/>
<dbReference type="Pfam" id="PF00170">
    <property type="entry name" value="bZIP_1"/>
    <property type="match status" value="1"/>
</dbReference>
<dbReference type="PANTHER" id="PTHR40621">
    <property type="entry name" value="TRANSCRIPTION FACTOR KAPC-RELATED"/>
    <property type="match status" value="1"/>
</dbReference>
<protein>
    <recommendedName>
        <fullName evidence="5">BZIP domain-containing protein</fullName>
    </recommendedName>
</protein>
<dbReference type="InterPro" id="IPR046347">
    <property type="entry name" value="bZIP_sf"/>
</dbReference>
<feature type="coiled-coil region" evidence="3">
    <location>
        <begin position="53"/>
        <end position="80"/>
    </location>
</feature>
<evidence type="ECO:0000313" key="7">
    <source>
        <dbReference type="Proteomes" id="UP001358417"/>
    </source>
</evidence>
<evidence type="ECO:0000256" key="1">
    <source>
        <dbReference type="ARBA" id="ARBA00004123"/>
    </source>
</evidence>
<dbReference type="AlphaFoldDB" id="A0AAV9NHR9"/>
<dbReference type="GO" id="GO:0000976">
    <property type="term" value="F:transcription cis-regulatory region binding"/>
    <property type="evidence" value="ECO:0007669"/>
    <property type="project" value="InterPro"/>
</dbReference>
<dbReference type="InterPro" id="IPR050936">
    <property type="entry name" value="AP-1-like"/>
</dbReference>
<dbReference type="Gene3D" id="1.10.238.100">
    <property type="entry name" value="YAP1 redox domain. Chain B"/>
    <property type="match status" value="1"/>
</dbReference>
<comment type="caution">
    <text evidence="6">The sequence shown here is derived from an EMBL/GenBank/DDBJ whole genome shotgun (WGS) entry which is preliminary data.</text>
</comment>
<dbReference type="PROSITE" id="PS50217">
    <property type="entry name" value="BZIP"/>
    <property type="match status" value="1"/>
</dbReference>
<accession>A0AAV9NHR9</accession>